<dbReference type="Proteomes" id="UP000250540">
    <property type="component" value="Segment"/>
</dbReference>
<dbReference type="RefSeq" id="YP_009803489.1">
    <property type="nucleotide sequence ID" value="NC_047994.1"/>
</dbReference>
<organism evidence="1 2">
    <name type="scientific">Klebsiella phage ZCKP1</name>
    <dbReference type="NCBI Taxonomy" id="2201417"/>
    <lineage>
        <taxon>Viruses</taxon>
        <taxon>Duplodnaviria</taxon>
        <taxon>Heunggongvirae</taxon>
        <taxon>Uroviricota</taxon>
        <taxon>Caudoviricetes</taxon>
        <taxon>Stephanstirmvirinae</taxon>
        <taxon>Phapecoctavirus</taxon>
        <taxon>Phapecoctavirus ZCKP1</taxon>
        <taxon>Klebsiella virus ZCKP1</taxon>
    </lineage>
</organism>
<evidence type="ECO:0000313" key="1">
    <source>
        <dbReference type="EMBL" id="AWY08211.1"/>
    </source>
</evidence>
<reference evidence="1 2" key="1">
    <citation type="submission" date="2018-04" db="EMBL/GenBank/DDBJ databases">
        <title>Bacteriophage ZCKP1: a potential treatment for Klebsiella pneumoniae isolated from Egyptian diabetic foot patients.</title>
        <authorList>
            <person name="Taha O.A."/>
            <person name="Connerton P.L."/>
            <person name="Connerton I.F."/>
            <person name="El-Shibiny A."/>
        </authorList>
    </citation>
    <scope>NUCLEOTIDE SEQUENCE [LARGE SCALE GENOMIC DNA]</scope>
</reference>
<name>A0A2Z4QEJ9_9CAUD</name>
<proteinExistence type="predicted"/>
<evidence type="ECO:0000313" key="2">
    <source>
        <dbReference type="Proteomes" id="UP000250540"/>
    </source>
</evidence>
<accession>A0A2Z4QEJ9</accession>
<sequence length="62" mass="7304">MARLADHEIFKPILNHYDELKAVLDCYREDEERLEINLKIVLMKAFQDGQAKVLEGMKNENN</sequence>
<dbReference type="KEGG" id="vg:54994052"/>
<protein>
    <submittedName>
        <fullName evidence="1">Uncharacterized protein</fullName>
    </submittedName>
</protein>
<keyword evidence="2" id="KW-1185">Reference proteome</keyword>
<dbReference type="EMBL" id="MH252123">
    <property type="protein sequence ID" value="AWY08211.1"/>
    <property type="molecule type" value="Genomic_DNA"/>
</dbReference>
<dbReference type="GeneID" id="54994052"/>